<dbReference type="Gene3D" id="3.90.226.10">
    <property type="entry name" value="2-enoyl-CoA Hydratase, Chain A, domain 1"/>
    <property type="match status" value="1"/>
</dbReference>
<dbReference type="PANTHER" id="PTHR43684:SF1">
    <property type="entry name" value="ENOYL-COA DELTA ISOMERASE 2"/>
    <property type="match status" value="1"/>
</dbReference>
<dbReference type="RefSeq" id="WP_244641752.1">
    <property type="nucleotide sequence ID" value="NZ_BMGG01000001.1"/>
</dbReference>
<evidence type="ECO:0000313" key="5">
    <source>
        <dbReference type="Proteomes" id="UP000637002"/>
    </source>
</evidence>
<sequence length="260" mass="27559">MSTDLVNEPVVLSRDGAVVTVRLNRPDKKNALTQAMYEAMTEALAQADRSPDVRVLVITGTADSFTAGNDLKDFLAAKPGEESAAFRFVRALPAFSKPLVAAVNGLAVGVGTTMLLHCDFVYAADTARFQLPFVSLGIVPEAASSLLLPRLAGHQAAAELLLLGDFFDAEKARGLGIVNAVVPATALEETVRAVAGRLAAKPPGAVRATKALMKSTASVTTLERMGEEGKVFEERLHTPEAREAMAAVLERRPPDFSKFG</sequence>
<dbReference type="GO" id="GO:0004165">
    <property type="term" value="F:delta(3)-delta(2)-enoyl-CoA isomerase activity"/>
    <property type="evidence" value="ECO:0007669"/>
    <property type="project" value="UniProtKB-ARBA"/>
</dbReference>
<keyword evidence="3" id="KW-0413">Isomerase</keyword>
<comment type="caution">
    <text evidence="4">The sequence shown here is derived from an EMBL/GenBank/DDBJ whole genome shotgun (WGS) entry which is preliminary data.</text>
</comment>
<keyword evidence="5" id="KW-1185">Reference proteome</keyword>
<reference evidence="4" key="2">
    <citation type="submission" date="2020-09" db="EMBL/GenBank/DDBJ databases">
        <authorList>
            <person name="Sun Q."/>
            <person name="Zhou Y."/>
        </authorList>
    </citation>
    <scope>NUCLEOTIDE SEQUENCE</scope>
    <source>
        <strain evidence="4">CGMCC 1.12919</strain>
    </source>
</reference>
<evidence type="ECO:0000256" key="3">
    <source>
        <dbReference type="ARBA" id="ARBA00023235"/>
    </source>
</evidence>
<keyword evidence="2" id="KW-0576">Peroxisome</keyword>
<dbReference type="CDD" id="cd06558">
    <property type="entry name" value="crotonase-like"/>
    <property type="match status" value="1"/>
</dbReference>
<dbReference type="AlphaFoldDB" id="A0A916X8X1"/>
<protein>
    <submittedName>
        <fullName evidence="4">Enoyl-CoA hydratase</fullName>
    </submittedName>
</protein>
<proteinExistence type="predicted"/>
<organism evidence="4 5">
    <name type="scientific">Chelatococcus reniformis</name>
    <dbReference type="NCBI Taxonomy" id="1494448"/>
    <lineage>
        <taxon>Bacteria</taxon>
        <taxon>Pseudomonadati</taxon>
        <taxon>Pseudomonadota</taxon>
        <taxon>Alphaproteobacteria</taxon>
        <taxon>Hyphomicrobiales</taxon>
        <taxon>Chelatococcaceae</taxon>
        <taxon>Chelatococcus</taxon>
    </lineage>
</organism>
<dbReference type="InterPro" id="IPR051053">
    <property type="entry name" value="ECH/Chromodomain_protein"/>
</dbReference>
<evidence type="ECO:0000256" key="1">
    <source>
        <dbReference type="ARBA" id="ARBA00004275"/>
    </source>
</evidence>
<evidence type="ECO:0000313" key="4">
    <source>
        <dbReference type="EMBL" id="GGC51962.1"/>
    </source>
</evidence>
<name>A0A916X8X1_9HYPH</name>
<dbReference type="PANTHER" id="PTHR43684">
    <property type="match status" value="1"/>
</dbReference>
<comment type="subcellular location">
    <subcellularLocation>
        <location evidence="1">Peroxisome</location>
    </subcellularLocation>
</comment>
<dbReference type="SUPFAM" id="SSF52096">
    <property type="entry name" value="ClpP/crotonase"/>
    <property type="match status" value="1"/>
</dbReference>
<accession>A0A916X8X1</accession>
<dbReference type="InterPro" id="IPR001753">
    <property type="entry name" value="Enoyl-CoA_hydra/iso"/>
</dbReference>
<dbReference type="Proteomes" id="UP000637002">
    <property type="component" value="Unassembled WGS sequence"/>
</dbReference>
<evidence type="ECO:0000256" key="2">
    <source>
        <dbReference type="ARBA" id="ARBA00023140"/>
    </source>
</evidence>
<reference evidence="4" key="1">
    <citation type="journal article" date="2014" name="Int. J. Syst. Evol. Microbiol.">
        <title>Complete genome sequence of Corynebacterium casei LMG S-19264T (=DSM 44701T), isolated from a smear-ripened cheese.</title>
        <authorList>
            <consortium name="US DOE Joint Genome Institute (JGI-PGF)"/>
            <person name="Walter F."/>
            <person name="Albersmeier A."/>
            <person name="Kalinowski J."/>
            <person name="Ruckert C."/>
        </authorList>
    </citation>
    <scope>NUCLEOTIDE SEQUENCE</scope>
    <source>
        <strain evidence="4">CGMCC 1.12919</strain>
    </source>
</reference>
<gene>
    <name evidence="4" type="ORF">GCM10010994_08850</name>
</gene>
<dbReference type="InterPro" id="IPR029045">
    <property type="entry name" value="ClpP/crotonase-like_dom_sf"/>
</dbReference>
<dbReference type="Pfam" id="PF00378">
    <property type="entry name" value="ECH_1"/>
    <property type="match status" value="1"/>
</dbReference>
<dbReference type="EMBL" id="BMGG01000001">
    <property type="protein sequence ID" value="GGC51962.1"/>
    <property type="molecule type" value="Genomic_DNA"/>
</dbReference>